<dbReference type="AlphaFoldDB" id="A0A378I317"/>
<organism evidence="8 9">
    <name type="scientific">Legionella beliardensis</name>
    <dbReference type="NCBI Taxonomy" id="91822"/>
    <lineage>
        <taxon>Bacteria</taxon>
        <taxon>Pseudomonadati</taxon>
        <taxon>Pseudomonadota</taxon>
        <taxon>Gammaproteobacteria</taxon>
        <taxon>Legionellales</taxon>
        <taxon>Legionellaceae</taxon>
        <taxon>Legionella</taxon>
    </lineage>
</organism>
<protein>
    <submittedName>
        <fullName evidence="8">MutT/nudix family transporter protein</fullName>
    </submittedName>
</protein>
<evidence type="ECO:0000256" key="6">
    <source>
        <dbReference type="ARBA" id="ARBA00023211"/>
    </source>
</evidence>
<keyword evidence="6" id="KW-0464">Manganese</keyword>
<dbReference type="GO" id="GO:0046872">
    <property type="term" value="F:metal ion binding"/>
    <property type="evidence" value="ECO:0007669"/>
    <property type="project" value="UniProtKB-KW"/>
</dbReference>
<dbReference type="CDD" id="cd03426">
    <property type="entry name" value="NUDIX_CoAse_Nudt7"/>
    <property type="match status" value="1"/>
</dbReference>
<evidence type="ECO:0000313" key="9">
    <source>
        <dbReference type="Proteomes" id="UP000254968"/>
    </source>
</evidence>
<dbReference type="InterPro" id="IPR000086">
    <property type="entry name" value="NUDIX_hydrolase_dom"/>
</dbReference>
<dbReference type="PANTHER" id="PTHR12992">
    <property type="entry name" value="NUDIX HYDROLASE"/>
    <property type="match status" value="1"/>
</dbReference>
<keyword evidence="3" id="KW-0479">Metal-binding</keyword>
<sequence>MQSHHAAVLILYEQATNSIILTQRSNHLKIHPGEICFPGGRFEQQDESLWATALRELHEELGITADRVVPKKLLKPEQTVTGFLIYPWLATIATIVPYVLNENEVDTVFKVSVIDACNLANYQLVEVERQGVKIKSYQFTAEKRFVWGVTARIMMQLCAVENKCYLI</sequence>
<dbReference type="SUPFAM" id="SSF55811">
    <property type="entry name" value="Nudix"/>
    <property type="match status" value="1"/>
</dbReference>
<keyword evidence="4" id="KW-0378">Hydrolase</keyword>
<evidence type="ECO:0000256" key="3">
    <source>
        <dbReference type="ARBA" id="ARBA00022723"/>
    </source>
</evidence>
<dbReference type="EMBL" id="UGNV01000001">
    <property type="protein sequence ID" value="STX29140.1"/>
    <property type="molecule type" value="Genomic_DNA"/>
</dbReference>
<dbReference type="Pfam" id="PF00293">
    <property type="entry name" value="NUDIX"/>
    <property type="match status" value="1"/>
</dbReference>
<dbReference type="PROSITE" id="PS51462">
    <property type="entry name" value="NUDIX"/>
    <property type="match status" value="1"/>
</dbReference>
<dbReference type="InterPro" id="IPR015797">
    <property type="entry name" value="NUDIX_hydrolase-like_dom_sf"/>
</dbReference>
<reference evidence="8 9" key="1">
    <citation type="submission" date="2018-06" db="EMBL/GenBank/DDBJ databases">
        <authorList>
            <consortium name="Pathogen Informatics"/>
            <person name="Doyle S."/>
        </authorList>
    </citation>
    <scope>NUCLEOTIDE SEQUENCE [LARGE SCALE GENOMIC DNA]</scope>
    <source>
        <strain evidence="8 9">NCTC13315</strain>
    </source>
</reference>
<evidence type="ECO:0000256" key="5">
    <source>
        <dbReference type="ARBA" id="ARBA00022842"/>
    </source>
</evidence>
<evidence type="ECO:0000259" key="7">
    <source>
        <dbReference type="PROSITE" id="PS51462"/>
    </source>
</evidence>
<dbReference type="Gene3D" id="3.90.79.10">
    <property type="entry name" value="Nucleoside Triphosphate Pyrophosphohydrolase"/>
    <property type="match status" value="1"/>
</dbReference>
<dbReference type="OrthoDB" id="9802805at2"/>
<keyword evidence="5" id="KW-0460">Magnesium</keyword>
<name>A0A378I317_9GAMM</name>
<dbReference type="Proteomes" id="UP000254968">
    <property type="component" value="Unassembled WGS sequence"/>
</dbReference>
<evidence type="ECO:0000256" key="1">
    <source>
        <dbReference type="ARBA" id="ARBA00001936"/>
    </source>
</evidence>
<proteinExistence type="predicted"/>
<gene>
    <name evidence="8" type="ORF">NCTC13315_01675</name>
</gene>
<comment type="cofactor">
    <cofactor evidence="1">
        <name>Mn(2+)</name>
        <dbReference type="ChEBI" id="CHEBI:29035"/>
    </cofactor>
</comment>
<keyword evidence="9" id="KW-1185">Reference proteome</keyword>
<dbReference type="GO" id="GO:0010945">
    <property type="term" value="F:coenzyme A diphosphatase activity"/>
    <property type="evidence" value="ECO:0007669"/>
    <property type="project" value="InterPro"/>
</dbReference>
<feature type="domain" description="Nudix hydrolase" evidence="7">
    <location>
        <begin position="2"/>
        <end position="133"/>
    </location>
</feature>
<dbReference type="InterPro" id="IPR045121">
    <property type="entry name" value="CoAse"/>
</dbReference>
<dbReference type="RefSeq" id="WP_115302837.1">
    <property type="nucleotide sequence ID" value="NZ_CAAAHO010000004.1"/>
</dbReference>
<evidence type="ECO:0000313" key="8">
    <source>
        <dbReference type="EMBL" id="STX29140.1"/>
    </source>
</evidence>
<comment type="cofactor">
    <cofactor evidence="2">
        <name>Mg(2+)</name>
        <dbReference type="ChEBI" id="CHEBI:18420"/>
    </cofactor>
</comment>
<evidence type="ECO:0000256" key="2">
    <source>
        <dbReference type="ARBA" id="ARBA00001946"/>
    </source>
</evidence>
<evidence type="ECO:0000256" key="4">
    <source>
        <dbReference type="ARBA" id="ARBA00022801"/>
    </source>
</evidence>
<accession>A0A378I317</accession>
<dbReference type="PANTHER" id="PTHR12992:SF11">
    <property type="entry name" value="MITOCHONDRIAL COENZYME A DIPHOSPHATASE NUDT8"/>
    <property type="match status" value="1"/>
</dbReference>